<feature type="transmembrane region" description="Helical" evidence="4">
    <location>
        <begin position="32"/>
        <end position="56"/>
    </location>
</feature>
<organism evidence="5 6">
    <name type="scientific">Marilutibacter penaei</name>
    <dbReference type="NCBI Taxonomy" id="2759900"/>
    <lineage>
        <taxon>Bacteria</taxon>
        <taxon>Pseudomonadati</taxon>
        <taxon>Pseudomonadota</taxon>
        <taxon>Gammaproteobacteria</taxon>
        <taxon>Lysobacterales</taxon>
        <taxon>Lysobacteraceae</taxon>
        <taxon>Marilutibacter</taxon>
    </lineage>
</organism>
<dbReference type="CDD" id="cd17339">
    <property type="entry name" value="MFS_NIMT_CynX_like"/>
    <property type="match status" value="1"/>
</dbReference>
<feature type="transmembrane region" description="Helical" evidence="4">
    <location>
        <begin position="260"/>
        <end position="284"/>
    </location>
</feature>
<feature type="transmembrane region" description="Helical" evidence="4">
    <location>
        <begin position="126"/>
        <end position="145"/>
    </location>
</feature>
<dbReference type="PANTHER" id="PTHR23523:SF2">
    <property type="entry name" value="2-NITROIMIDAZOLE TRANSPORTER"/>
    <property type="match status" value="1"/>
</dbReference>
<dbReference type="InterPro" id="IPR036259">
    <property type="entry name" value="MFS_trans_sf"/>
</dbReference>
<gene>
    <name evidence="5" type="ORF">H4F99_01145</name>
</gene>
<dbReference type="EMBL" id="JACHTE010000001">
    <property type="protein sequence ID" value="MBB1087088.1"/>
    <property type="molecule type" value="Genomic_DNA"/>
</dbReference>
<dbReference type="SUPFAM" id="SSF103473">
    <property type="entry name" value="MFS general substrate transporter"/>
    <property type="match status" value="1"/>
</dbReference>
<feature type="transmembrane region" description="Helical" evidence="4">
    <location>
        <begin position="317"/>
        <end position="337"/>
    </location>
</feature>
<reference evidence="5 6" key="1">
    <citation type="submission" date="2020-07" db="EMBL/GenBank/DDBJ databases">
        <authorList>
            <person name="Xu S."/>
            <person name="Li A."/>
        </authorList>
    </citation>
    <scope>NUCLEOTIDE SEQUENCE [LARGE SCALE GENOMIC DNA]</scope>
    <source>
        <strain evidence="5 6">SG-8</strain>
    </source>
</reference>
<sequence length="410" mass="42091">MVLAGILLAAFNLRTAVTSLTPLLDRIGDALGFGTATMGVFGMVPTAAFAAFGVATPSIAHRLGLERTALLSMVLAAGGLLGRGLAPGTGTLLAASALALSGMGIGNVVLPPLVKRYFGDRVGQVSTGYITLLQLGTILPALAAVPLADAVGWRLSLAAWSLVAVAATLPWLGVLWLDRQARVAPDACPPSARALAGVREGAETAADAAPELAHPDPSGRAWRSPVAWGLALMFGMTSLVTYSMFTWLPALFASAGARPAFGGSMVALFSTLGLLTGLVMPLLAVRMRNPWPVVAACLACFVASFAGLLWAPMAAPLLWVALLGLGPGTFPLSLVLINLRSRTSGGSAALSGFTQGVGYTLSCAGPLVFGWLHDATGAWVLPFAFLAGCLFVLAIGGLMACRPRMLEDSW</sequence>
<dbReference type="InterPro" id="IPR052524">
    <property type="entry name" value="MFS_Cyanate_Porter"/>
</dbReference>
<dbReference type="PANTHER" id="PTHR23523">
    <property type="match status" value="1"/>
</dbReference>
<feature type="transmembrane region" description="Helical" evidence="4">
    <location>
        <begin position="291"/>
        <end position="311"/>
    </location>
</feature>
<keyword evidence="2 4" id="KW-1133">Transmembrane helix</keyword>
<evidence type="ECO:0000313" key="5">
    <source>
        <dbReference type="EMBL" id="MBB1087088.1"/>
    </source>
</evidence>
<evidence type="ECO:0000313" key="6">
    <source>
        <dbReference type="Proteomes" id="UP000552587"/>
    </source>
</evidence>
<comment type="caution">
    <text evidence="5">The sequence shown here is derived from an EMBL/GenBank/DDBJ whole genome shotgun (WGS) entry which is preliminary data.</text>
</comment>
<keyword evidence="6" id="KW-1185">Reference proteome</keyword>
<keyword evidence="1 4" id="KW-0812">Transmembrane</keyword>
<feature type="transmembrane region" description="Helical" evidence="4">
    <location>
        <begin position="68"/>
        <end position="86"/>
    </location>
</feature>
<dbReference type="Pfam" id="PF07690">
    <property type="entry name" value="MFS_1"/>
    <property type="match status" value="1"/>
</dbReference>
<feature type="transmembrane region" description="Helical" evidence="4">
    <location>
        <begin position="349"/>
        <end position="372"/>
    </location>
</feature>
<feature type="transmembrane region" description="Helical" evidence="4">
    <location>
        <begin position="157"/>
        <end position="177"/>
    </location>
</feature>
<dbReference type="InterPro" id="IPR011701">
    <property type="entry name" value="MFS"/>
</dbReference>
<feature type="transmembrane region" description="Helical" evidence="4">
    <location>
        <begin position="378"/>
        <end position="401"/>
    </location>
</feature>
<keyword evidence="3 4" id="KW-0472">Membrane</keyword>
<protein>
    <submittedName>
        <fullName evidence="5">MFS transporter</fullName>
    </submittedName>
</protein>
<feature type="transmembrane region" description="Helical" evidence="4">
    <location>
        <begin position="226"/>
        <end position="248"/>
    </location>
</feature>
<name>A0A7W3U1C0_9GAMM</name>
<evidence type="ECO:0000256" key="3">
    <source>
        <dbReference type="ARBA" id="ARBA00023136"/>
    </source>
</evidence>
<dbReference type="GO" id="GO:0022857">
    <property type="term" value="F:transmembrane transporter activity"/>
    <property type="evidence" value="ECO:0007669"/>
    <property type="project" value="InterPro"/>
</dbReference>
<accession>A0A7W3U1C0</accession>
<evidence type="ECO:0000256" key="2">
    <source>
        <dbReference type="ARBA" id="ARBA00022989"/>
    </source>
</evidence>
<dbReference type="Gene3D" id="1.20.1250.20">
    <property type="entry name" value="MFS general substrate transporter like domains"/>
    <property type="match status" value="1"/>
</dbReference>
<dbReference type="RefSeq" id="WP_182668121.1">
    <property type="nucleotide sequence ID" value="NZ_JACHTE010000001.1"/>
</dbReference>
<feature type="transmembrane region" description="Helical" evidence="4">
    <location>
        <begin position="92"/>
        <end position="114"/>
    </location>
</feature>
<dbReference type="Proteomes" id="UP000552587">
    <property type="component" value="Unassembled WGS sequence"/>
</dbReference>
<proteinExistence type="predicted"/>
<dbReference type="AlphaFoldDB" id="A0A7W3U1C0"/>
<evidence type="ECO:0000256" key="4">
    <source>
        <dbReference type="SAM" id="Phobius"/>
    </source>
</evidence>
<evidence type="ECO:0000256" key="1">
    <source>
        <dbReference type="ARBA" id="ARBA00022692"/>
    </source>
</evidence>